<keyword evidence="1" id="KW-0472">Membrane</keyword>
<keyword evidence="1" id="KW-1133">Transmembrane helix</keyword>
<dbReference type="SUPFAM" id="SSF53649">
    <property type="entry name" value="Alkaline phosphatase-like"/>
    <property type="match status" value="1"/>
</dbReference>
<comment type="caution">
    <text evidence="2">The sequence shown here is derived from an EMBL/GenBank/DDBJ whole genome shotgun (WGS) entry which is preliminary data.</text>
</comment>
<name>A0AAD8B685_BIOPF</name>
<dbReference type="Proteomes" id="UP001233172">
    <property type="component" value="Unassembled WGS sequence"/>
</dbReference>
<dbReference type="GO" id="GO:0005615">
    <property type="term" value="C:extracellular space"/>
    <property type="evidence" value="ECO:0007669"/>
    <property type="project" value="TreeGrafter"/>
</dbReference>
<evidence type="ECO:0000313" key="2">
    <source>
        <dbReference type="EMBL" id="KAK0048793.1"/>
    </source>
</evidence>
<protein>
    <submittedName>
        <fullName evidence="2">Uncharacterized protein</fullName>
    </submittedName>
</protein>
<reference evidence="2" key="2">
    <citation type="submission" date="2023-04" db="EMBL/GenBank/DDBJ databases">
        <authorList>
            <person name="Bu L."/>
            <person name="Lu L."/>
            <person name="Laidemitt M.R."/>
            <person name="Zhang S.M."/>
            <person name="Mutuku M."/>
            <person name="Mkoji G."/>
            <person name="Steinauer M."/>
            <person name="Loker E.S."/>
        </authorList>
    </citation>
    <scope>NUCLEOTIDE SEQUENCE</scope>
    <source>
        <strain evidence="2">KasaAsao</strain>
        <tissue evidence="2">Whole Snail</tissue>
    </source>
</reference>
<keyword evidence="1" id="KW-0812">Transmembrane</keyword>
<dbReference type="CDD" id="cd16021">
    <property type="entry name" value="ALP_like"/>
    <property type="match status" value="1"/>
</dbReference>
<evidence type="ECO:0000256" key="1">
    <source>
        <dbReference type="SAM" id="Phobius"/>
    </source>
</evidence>
<dbReference type="Pfam" id="PF02995">
    <property type="entry name" value="DUF229"/>
    <property type="match status" value="1"/>
</dbReference>
<sequence length="692" mass="79312">MTHRTCRCCAYKCLSKRFWSRHSLMTLRGAVNLAVISILLVVVYLFSLDQVQEHLRVLHGDVARWGPQNEPPMTKKHIHQKHAGPGAGYGDVHRSILEQNGQICVHPKLDPCDASVIKYDTLVSPVNCSGAEENWIYVENGTFRISRNARLKYGAITCEYAPMLRGRGDFAVRHGEHIKPMADGTPLVSDFFKVACISPSGKRYHNIHAGIAYNETLHQRYQGTPPRDTIQHPVYDVFMFGFDSTSRMAWLRNLPKSRDYFLSHLGGIELEGYNIVGDGTVQALLPILTGNTEHDLHPARRGVPGSREVDDFPWIWNTYKEAGYVTAWAEDMSHIGTFQLRLHGFKEQPTDHSMRTYFLLSEPMHRKFLPWCIGSEARHQRFLRWFRDMYSMYGRKPKFMFGFHSEFSHNNITELKKMDVDFKNFLRYLYANGHLDNTILILMGDHGARVSELRNTTQGKLEERMPYFAFTLPSSFQRLYPEAVQNIRQNVKRLTTPFDIHETFHQILNMSGPAVDHSMNRGISLFRPVPTSRTCAEAGVEPHWCACLQWTEVHNVSVSLRLSRVAEEFINSLTKDLRSSCAELKVTQVTQVSRVQPNVNVMRFKKSQDLHGDVPDFSDSTDLESDFYQISFQTAPGAGRFEATIRHSKSTNKWTLSESDISRTNLYGSDPDCIANTFPNLRPYCYCIKQTL</sequence>
<evidence type="ECO:0000313" key="3">
    <source>
        <dbReference type="Proteomes" id="UP001233172"/>
    </source>
</evidence>
<dbReference type="InterPro" id="IPR017850">
    <property type="entry name" value="Alkaline_phosphatase_core_sf"/>
</dbReference>
<dbReference type="PANTHER" id="PTHR10974:SF73">
    <property type="entry name" value="FI21235P1"/>
    <property type="match status" value="1"/>
</dbReference>
<dbReference type="Gene3D" id="3.40.720.10">
    <property type="entry name" value="Alkaline Phosphatase, subunit A"/>
    <property type="match status" value="1"/>
</dbReference>
<organism evidence="2 3">
    <name type="scientific">Biomphalaria pfeifferi</name>
    <name type="common">Bloodfluke planorb</name>
    <name type="synonym">Freshwater snail</name>
    <dbReference type="NCBI Taxonomy" id="112525"/>
    <lineage>
        <taxon>Eukaryota</taxon>
        <taxon>Metazoa</taxon>
        <taxon>Spiralia</taxon>
        <taxon>Lophotrochozoa</taxon>
        <taxon>Mollusca</taxon>
        <taxon>Gastropoda</taxon>
        <taxon>Heterobranchia</taxon>
        <taxon>Euthyneura</taxon>
        <taxon>Panpulmonata</taxon>
        <taxon>Hygrophila</taxon>
        <taxon>Lymnaeoidea</taxon>
        <taxon>Planorbidae</taxon>
        <taxon>Biomphalaria</taxon>
    </lineage>
</organism>
<dbReference type="PANTHER" id="PTHR10974">
    <property type="entry name" value="FI08016P-RELATED"/>
    <property type="match status" value="1"/>
</dbReference>
<dbReference type="FunFam" id="3.40.720.10:FF:000017">
    <property type="entry name" value="Predicted protein"/>
    <property type="match status" value="1"/>
</dbReference>
<dbReference type="AlphaFoldDB" id="A0AAD8B685"/>
<dbReference type="InterPro" id="IPR004245">
    <property type="entry name" value="DUF229"/>
</dbReference>
<dbReference type="EMBL" id="JASAOG010000133">
    <property type="protein sequence ID" value="KAK0048793.1"/>
    <property type="molecule type" value="Genomic_DNA"/>
</dbReference>
<proteinExistence type="predicted"/>
<gene>
    <name evidence="2" type="ORF">Bpfe_021741</name>
</gene>
<accession>A0AAD8B685</accession>
<feature type="transmembrane region" description="Helical" evidence="1">
    <location>
        <begin position="25"/>
        <end position="46"/>
    </location>
</feature>
<keyword evidence="3" id="KW-1185">Reference proteome</keyword>
<reference evidence="2" key="1">
    <citation type="journal article" date="2023" name="PLoS Negl. Trop. Dis.">
        <title>A genome sequence for Biomphalaria pfeifferi, the major vector snail for the human-infecting parasite Schistosoma mansoni.</title>
        <authorList>
            <person name="Bu L."/>
            <person name="Lu L."/>
            <person name="Laidemitt M.R."/>
            <person name="Zhang S.M."/>
            <person name="Mutuku M."/>
            <person name="Mkoji G."/>
            <person name="Steinauer M."/>
            <person name="Loker E.S."/>
        </authorList>
    </citation>
    <scope>NUCLEOTIDE SEQUENCE</scope>
    <source>
        <strain evidence="2">KasaAsao</strain>
    </source>
</reference>